<reference evidence="2" key="1">
    <citation type="submission" date="2020-01" db="EMBL/GenBank/DDBJ databases">
        <authorList>
            <person name="Qin S."/>
        </authorList>
    </citation>
    <scope>NUCLEOTIDE SEQUENCE</scope>
    <source>
        <strain evidence="2">CVir17-16-YZ6g</strain>
        <plasmid evidence="2">p17-15-vir-like</plasmid>
    </source>
</reference>
<organism evidence="2">
    <name type="scientific">Klebsiella pneumoniae</name>
    <dbReference type="NCBI Taxonomy" id="573"/>
    <lineage>
        <taxon>Bacteria</taxon>
        <taxon>Pseudomonadati</taxon>
        <taxon>Pseudomonadota</taxon>
        <taxon>Gammaproteobacteria</taxon>
        <taxon>Enterobacterales</taxon>
        <taxon>Enterobacteriaceae</taxon>
        <taxon>Klebsiella/Raoultella group</taxon>
        <taxon>Klebsiella</taxon>
        <taxon>Klebsiella pneumoniae complex</taxon>
    </lineage>
</organism>
<keyword evidence="2" id="KW-0614">Plasmid</keyword>
<dbReference type="AlphaFoldDB" id="A0A8B0SWL6"/>
<feature type="compositionally biased region" description="Polar residues" evidence="1">
    <location>
        <begin position="33"/>
        <end position="48"/>
    </location>
</feature>
<feature type="region of interest" description="Disordered" evidence="1">
    <location>
        <begin position="33"/>
        <end position="57"/>
    </location>
</feature>
<name>A0A8B0SWL6_KLEPN</name>
<protein>
    <submittedName>
        <fullName evidence="2">IS1 protein InsB</fullName>
    </submittedName>
</protein>
<proteinExistence type="predicted"/>
<geneLocation type="plasmid" evidence="2">
    <name>p17-15-vir-like</name>
</geneLocation>
<accession>A0A8B0SWL6</accession>
<sequence>MELHDKVIGHYLNIKTLSVSWSHYLLCRRTLSGATPNGSGGLSQSRRQIQPLPDGSAPYSLELDIQLSGATAPDFSL</sequence>
<dbReference type="EMBL" id="MN956836">
    <property type="protein sequence ID" value="QTX14187.1"/>
    <property type="molecule type" value="Genomic_DNA"/>
</dbReference>
<evidence type="ECO:0000256" key="1">
    <source>
        <dbReference type="SAM" id="MobiDB-lite"/>
    </source>
</evidence>
<evidence type="ECO:0000313" key="2">
    <source>
        <dbReference type="EMBL" id="QTX14187.1"/>
    </source>
</evidence>